<dbReference type="EMBL" id="JQBP01000001">
    <property type="protein sequence ID" value="KRN75675.1"/>
    <property type="molecule type" value="Genomic_DNA"/>
</dbReference>
<dbReference type="OrthoDB" id="9810967at2"/>
<dbReference type="Pfam" id="PF13262">
    <property type="entry name" value="DUF4054"/>
    <property type="match status" value="1"/>
</dbReference>
<dbReference type="PATRIC" id="fig|1616.3.peg.175"/>
<dbReference type="RefSeq" id="WP_057753438.1">
    <property type="nucleotide sequence ID" value="NZ_JQBP01000001.1"/>
</dbReference>
<name>A0A0R2JEB5_9LACO</name>
<accession>A0A0R2JEB5</accession>
<comment type="caution">
    <text evidence="1">The sequence shown here is derived from an EMBL/GenBank/DDBJ whole genome shotgun (WGS) entry which is preliminary data.</text>
</comment>
<protein>
    <recommendedName>
        <fullName evidence="3">DUF4054 domain-containing protein</fullName>
    </recommendedName>
</protein>
<dbReference type="STRING" id="1616.IV73_GL000169"/>
<gene>
    <name evidence="1" type="ORF">IV73_GL000169</name>
</gene>
<evidence type="ECO:0008006" key="3">
    <source>
        <dbReference type="Google" id="ProtNLM"/>
    </source>
</evidence>
<evidence type="ECO:0000313" key="1">
    <source>
        <dbReference type="EMBL" id="KRN75675.1"/>
    </source>
</evidence>
<keyword evidence="2" id="KW-1185">Reference proteome</keyword>
<proteinExistence type="predicted"/>
<dbReference type="AlphaFoldDB" id="A0A0R2JEB5"/>
<sequence>MASVLEVVRRIKIVAPQFDSLNDETLTTLANDAILVAQEDGFKGPMLVIAASYLAAHYASVVNSKNSNVVKQKLAVMEVTYKNDSFKSDYLNQYNNLLNTLTDHGKNKVTFI</sequence>
<organism evidence="1 2">
    <name type="scientific">Weissella kandleri</name>
    <dbReference type="NCBI Taxonomy" id="1616"/>
    <lineage>
        <taxon>Bacteria</taxon>
        <taxon>Bacillati</taxon>
        <taxon>Bacillota</taxon>
        <taxon>Bacilli</taxon>
        <taxon>Lactobacillales</taxon>
        <taxon>Lactobacillaceae</taxon>
        <taxon>Weissella</taxon>
    </lineage>
</organism>
<reference evidence="1 2" key="1">
    <citation type="journal article" date="2015" name="Genome Announc.">
        <title>Expanding the biotechnology potential of lactobacilli through comparative genomics of 213 strains and associated genera.</title>
        <authorList>
            <person name="Sun Z."/>
            <person name="Harris H.M."/>
            <person name="McCann A."/>
            <person name="Guo C."/>
            <person name="Argimon S."/>
            <person name="Zhang W."/>
            <person name="Yang X."/>
            <person name="Jeffery I.B."/>
            <person name="Cooney J.C."/>
            <person name="Kagawa T.F."/>
            <person name="Liu W."/>
            <person name="Song Y."/>
            <person name="Salvetti E."/>
            <person name="Wrobel A."/>
            <person name="Rasinkangas P."/>
            <person name="Parkhill J."/>
            <person name="Rea M.C."/>
            <person name="O'Sullivan O."/>
            <person name="Ritari J."/>
            <person name="Douillard F.P."/>
            <person name="Paul Ross R."/>
            <person name="Yang R."/>
            <person name="Briner A.E."/>
            <person name="Felis G.E."/>
            <person name="de Vos W.M."/>
            <person name="Barrangou R."/>
            <person name="Klaenhammer T.R."/>
            <person name="Caufield P.W."/>
            <person name="Cui Y."/>
            <person name="Zhang H."/>
            <person name="O'Toole P.W."/>
        </authorList>
    </citation>
    <scope>NUCLEOTIDE SEQUENCE [LARGE SCALE GENOMIC DNA]</scope>
    <source>
        <strain evidence="1 2">DSM 20593</strain>
    </source>
</reference>
<dbReference type="Proteomes" id="UP000051655">
    <property type="component" value="Unassembled WGS sequence"/>
</dbReference>
<evidence type="ECO:0000313" key="2">
    <source>
        <dbReference type="Proteomes" id="UP000051655"/>
    </source>
</evidence>
<dbReference type="InterPro" id="IPR025127">
    <property type="entry name" value="DUF4054"/>
</dbReference>